<dbReference type="Gene3D" id="4.10.240.10">
    <property type="entry name" value="Zn(2)-C6 fungal-type DNA-binding domain"/>
    <property type="match status" value="1"/>
</dbReference>
<dbReference type="InterPro" id="IPR007219">
    <property type="entry name" value="XnlR_reg_dom"/>
</dbReference>
<feature type="compositionally biased region" description="Basic and acidic residues" evidence="8">
    <location>
        <begin position="1"/>
        <end position="10"/>
    </location>
</feature>
<dbReference type="InterPro" id="IPR051615">
    <property type="entry name" value="Transcr_Regulatory_Elem"/>
</dbReference>
<keyword evidence="4" id="KW-0805">Transcription regulation</keyword>
<keyword evidence="3" id="KW-0862">Zinc</keyword>
<dbReference type="EMBL" id="JASNQZ010000015">
    <property type="protein sequence ID" value="KAL0945802.1"/>
    <property type="molecule type" value="Genomic_DNA"/>
</dbReference>
<keyword evidence="7" id="KW-0539">Nucleus</keyword>
<evidence type="ECO:0000256" key="4">
    <source>
        <dbReference type="ARBA" id="ARBA00023015"/>
    </source>
</evidence>
<dbReference type="Pfam" id="PF04082">
    <property type="entry name" value="Fungal_trans"/>
    <property type="match status" value="1"/>
</dbReference>
<evidence type="ECO:0000313" key="10">
    <source>
        <dbReference type="EMBL" id="KAL0945802.1"/>
    </source>
</evidence>
<dbReference type="PANTHER" id="PTHR31313">
    <property type="entry name" value="TY1 ENHANCER ACTIVATOR"/>
    <property type="match status" value="1"/>
</dbReference>
<evidence type="ECO:0000256" key="2">
    <source>
        <dbReference type="ARBA" id="ARBA00022723"/>
    </source>
</evidence>
<feature type="compositionally biased region" description="Polar residues" evidence="8">
    <location>
        <begin position="15"/>
        <end position="24"/>
    </location>
</feature>
<dbReference type="CDD" id="cd12148">
    <property type="entry name" value="fungal_TF_MHR"/>
    <property type="match status" value="1"/>
</dbReference>
<feature type="compositionally biased region" description="Basic and acidic residues" evidence="8">
    <location>
        <begin position="39"/>
        <end position="52"/>
    </location>
</feature>
<dbReference type="Proteomes" id="UP001556367">
    <property type="component" value="Unassembled WGS sequence"/>
</dbReference>
<accession>A0ABR3IR90</accession>
<gene>
    <name evidence="10" type="ORF">HGRIS_012089</name>
</gene>
<evidence type="ECO:0000256" key="7">
    <source>
        <dbReference type="ARBA" id="ARBA00023242"/>
    </source>
</evidence>
<evidence type="ECO:0000313" key="11">
    <source>
        <dbReference type="Proteomes" id="UP001556367"/>
    </source>
</evidence>
<dbReference type="SUPFAM" id="SSF57701">
    <property type="entry name" value="Zn2/Cys6 DNA-binding domain"/>
    <property type="match status" value="1"/>
</dbReference>
<evidence type="ECO:0000256" key="6">
    <source>
        <dbReference type="ARBA" id="ARBA00023163"/>
    </source>
</evidence>
<keyword evidence="5" id="KW-0238">DNA-binding</keyword>
<feature type="region of interest" description="Disordered" evidence="8">
    <location>
        <begin position="689"/>
        <end position="816"/>
    </location>
</feature>
<evidence type="ECO:0000256" key="8">
    <source>
        <dbReference type="SAM" id="MobiDB-lite"/>
    </source>
</evidence>
<sequence>MKVDKKRNPDDVSPGASTTRNPRGSYTPVALIENSPDADDGHSRPRKTKCDGARPTCGSCASSGHECTWGAETAKKPSTKQYVESLKKRANALQQYASYLESKLDQCQREHGGLGDDEAEGSGDREPWSYLRHRPTDATIQDELDLEYDMVPKPESDSDGDIVIPMGGLVLEDGDPVYYGTTSIFRHSPNPSRASRFPEILEKTEERYVLMVEGGDESHFNPNFDWARHLPTTVPLDRREHDRILDLLFKFFTSWCLRIVPALFLRDMCRALTAPASQPPPRTTHYSPMLHNALIAVATAFSEDPRIRDLRSRQYYAQAAKSYIEAECQNPNICVVHALSILASFHSSQGDQTLGYMYFGMSARISQALGLDIDCSALVNSGMISHDDKLDRNWAYWTTFSQDVCWSLYVGRDFCLPASSIRQKIPVPFVEEDFDGILWSHPPSNPVPQPGYLSKTFKESTKLLLIARSIMDVVYVPIKPILEHFVLNSAISNGISSSEDRRRVNYDLVSKIDVELNTWKDELPPEIDNNLASRPTATPHKIMLHLAYWWLFILLHRPLYRRPRPSHSSNAAIDHVKLCNRAADNIMELLGKWQTLYGLRYAPITLVQVVFSAGTVFLLSAVQATSGLRVAPVSLKHSLERADMCMRYLGECGRSWQCANNIAEILRNLLRKQLEPRLQLRGLSAASVNEGSLPRDQDSSGAGPIAIKRRRSSKQAALVAASNRREARSRKRNNDRSTSSHSPSQHRSPSSSQSHSQSLSQSPAHHRSSFVLPPSSSQPLESPQSAHLSPLDMRGSPTTMQTISRSHSESQDSISSHVMDTFRSFEYPYPAPVGPWPSSQQQQPISPEFAASSYVPGPGIDEDDPMSRSMEAAGFLGMLGGNPLPEGPHVPYGILDPGMDDQLFSPQIAQQEMEPMPQDFSEADLEAIQQWFGYSHSSS</sequence>
<dbReference type="SMART" id="SM00906">
    <property type="entry name" value="Fungal_trans"/>
    <property type="match status" value="1"/>
</dbReference>
<feature type="compositionally biased region" description="Low complexity" evidence="8">
    <location>
        <begin position="772"/>
        <end position="785"/>
    </location>
</feature>
<dbReference type="InterPro" id="IPR036864">
    <property type="entry name" value="Zn2-C6_fun-type_DNA-bd_sf"/>
</dbReference>
<dbReference type="PANTHER" id="PTHR31313:SF81">
    <property type="entry name" value="TY1 ENHANCER ACTIVATOR"/>
    <property type="match status" value="1"/>
</dbReference>
<evidence type="ECO:0000256" key="3">
    <source>
        <dbReference type="ARBA" id="ARBA00022833"/>
    </source>
</evidence>
<name>A0ABR3IR90_9AGAR</name>
<comment type="subcellular location">
    <subcellularLocation>
        <location evidence="1">Nucleus</location>
    </subcellularLocation>
</comment>
<evidence type="ECO:0000259" key="9">
    <source>
        <dbReference type="SMART" id="SM00906"/>
    </source>
</evidence>
<feature type="region of interest" description="Disordered" evidence="8">
    <location>
        <begin position="1"/>
        <end position="68"/>
    </location>
</feature>
<keyword evidence="2" id="KW-0479">Metal-binding</keyword>
<comment type="caution">
    <text evidence="10">The sequence shown here is derived from an EMBL/GenBank/DDBJ whole genome shotgun (WGS) entry which is preliminary data.</text>
</comment>
<evidence type="ECO:0000256" key="5">
    <source>
        <dbReference type="ARBA" id="ARBA00023125"/>
    </source>
</evidence>
<feature type="region of interest" description="Disordered" evidence="8">
    <location>
        <begin position="108"/>
        <end position="130"/>
    </location>
</feature>
<feature type="domain" description="Xylanolytic transcriptional activator regulatory" evidence="9">
    <location>
        <begin position="355"/>
        <end position="432"/>
    </location>
</feature>
<dbReference type="Pfam" id="PF00172">
    <property type="entry name" value="Zn_clus"/>
    <property type="match status" value="1"/>
</dbReference>
<evidence type="ECO:0000256" key="1">
    <source>
        <dbReference type="ARBA" id="ARBA00004123"/>
    </source>
</evidence>
<organism evidence="10 11">
    <name type="scientific">Hohenbuehelia grisea</name>
    <dbReference type="NCBI Taxonomy" id="104357"/>
    <lineage>
        <taxon>Eukaryota</taxon>
        <taxon>Fungi</taxon>
        <taxon>Dikarya</taxon>
        <taxon>Basidiomycota</taxon>
        <taxon>Agaricomycotina</taxon>
        <taxon>Agaricomycetes</taxon>
        <taxon>Agaricomycetidae</taxon>
        <taxon>Agaricales</taxon>
        <taxon>Pleurotineae</taxon>
        <taxon>Pleurotaceae</taxon>
        <taxon>Hohenbuehelia</taxon>
    </lineage>
</organism>
<dbReference type="InterPro" id="IPR001138">
    <property type="entry name" value="Zn2Cys6_DnaBD"/>
</dbReference>
<keyword evidence="11" id="KW-1185">Reference proteome</keyword>
<proteinExistence type="predicted"/>
<protein>
    <recommendedName>
        <fullName evidence="9">Xylanolytic transcriptional activator regulatory domain-containing protein</fullName>
    </recommendedName>
</protein>
<reference evidence="11" key="1">
    <citation type="submission" date="2024-06" db="EMBL/GenBank/DDBJ databases">
        <title>Multi-omics analyses provide insights into the biosynthesis of the anticancer antibiotic pleurotin in Hohenbuehelia grisea.</title>
        <authorList>
            <person name="Weaver J.A."/>
            <person name="Alberti F."/>
        </authorList>
    </citation>
    <scope>NUCLEOTIDE SEQUENCE [LARGE SCALE GENOMIC DNA]</scope>
    <source>
        <strain evidence="11">T-177</strain>
    </source>
</reference>
<feature type="region of interest" description="Disordered" evidence="8">
    <location>
        <begin position="835"/>
        <end position="863"/>
    </location>
</feature>
<feature type="compositionally biased region" description="Low complexity" evidence="8">
    <location>
        <begin position="836"/>
        <end position="847"/>
    </location>
</feature>
<dbReference type="CDD" id="cd00067">
    <property type="entry name" value="GAL4"/>
    <property type="match status" value="1"/>
</dbReference>
<keyword evidence="6" id="KW-0804">Transcription</keyword>
<feature type="compositionally biased region" description="Low complexity" evidence="8">
    <location>
        <begin position="737"/>
        <end position="763"/>
    </location>
</feature>